<dbReference type="RefSeq" id="WP_115810816.1">
    <property type="nucleotide sequence ID" value="NZ_QUNI01000002.1"/>
</dbReference>
<dbReference type="OrthoDB" id="1253590at2"/>
<evidence type="ECO:0000313" key="2">
    <source>
        <dbReference type="EMBL" id="REH01145.1"/>
    </source>
</evidence>
<evidence type="ECO:0000256" key="1">
    <source>
        <dbReference type="SAM" id="SignalP"/>
    </source>
</evidence>
<proteinExistence type="predicted"/>
<comment type="caution">
    <text evidence="2">The sequence shown here is derived from an EMBL/GenBank/DDBJ whole genome shotgun (WGS) entry which is preliminary data.</text>
</comment>
<keyword evidence="1" id="KW-0732">Signal</keyword>
<keyword evidence="3" id="KW-1185">Reference proteome</keyword>
<name>A0A3E0ESB7_9FLAO</name>
<reference evidence="2 3" key="1">
    <citation type="submission" date="2018-08" db="EMBL/GenBank/DDBJ databases">
        <title>Genomic Encyclopedia of Archaeal and Bacterial Type Strains, Phase II (KMG-II): from individual species to whole genera.</title>
        <authorList>
            <person name="Goeker M."/>
        </authorList>
    </citation>
    <scope>NUCLEOTIDE SEQUENCE [LARGE SCALE GENOMIC DNA]</scope>
    <source>
        <strain evidence="2 3">DSM 100880</strain>
    </source>
</reference>
<dbReference type="EMBL" id="QUNI01000002">
    <property type="protein sequence ID" value="REH01145.1"/>
    <property type="molecule type" value="Genomic_DNA"/>
</dbReference>
<gene>
    <name evidence="2" type="ORF">C8P67_102404</name>
</gene>
<evidence type="ECO:0000313" key="3">
    <source>
        <dbReference type="Proteomes" id="UP000257136"/>
    </source>
</evidence>
<dbReference type="AlphaFoldDB" id="A0A3E0ESB7"/>
<evidence type="ECO:0008006" key="4">
    <source>
        <dbReference type="Google" id="ProtNLM"/>
    </source>
</evidence>
<protein>
    <recommendedName>
        <fullName evidence="4">Tissue inhibitor of metalloproteinase</fullName>
    </recommendedName>
</protein>
<feature type="chain" id="PRO_5017596048" description="Tissue inhibitor of metalloproteinase" evidence="1">
    <location>
        <begin position="21"/>
        <end position="127"/>
    </location>
</feature>
<sequence>MKKLALLILFTISIAGYSQSLDCSKFKNGKFYNTNFPSSNFVIKDTIMEDFNDDILYFAWTLKWLNDCEYEAVCSKSTNEFITVGDKMIVTVKVIDGDCFEFTRKLIGKKFGDGSDTKSFYSCIKKD</sequence>
<accession>A0A3E0ESB7</accession>
<feature type="signal peptide" evidence="1">
    <location>
        <begin position="1"/>
        <end position="20"/>
    </location>
</feature>
<dbReference type="Proteomes" id="UP000257136">
    <property type="component" value="Unassembled WGS sequence"/>
</dbReference>
<organism evidence="2 3">
    <name type="scientific">Flavobacterium aquicola</name>
    <dbReference type="NCBI Taxonomy" id="1682742"/>
    <lineage>
        <taxon>Bacteria</taxon>
        <taxon>Pseudomonadati</taxon>
        <taxon>Bacteroidota</taxon>
        <taxon>Flavobacteriia</taxon>
        <taxon>Flavobacteriales</taxon>
        <taxon>Flavobacteriaceae</taxon>
        <taxon>Flavobacterium</taxon>
    </lineage>
</organism>